<accession>A0A6C0FB57</accession>
<sequence length="133" mass="16156">MYYIKIKDKDLYLNINTKINDKFYCLNVTLSKLPHLWLYNQDDKIITNYQTKGKIIHKYHGWLPETSNIILLNDITFDIYFKPLIWDYKDFILSTIINNVKYVLCVNNDNNIILKKENNLHFSQEWDFIPFKK</sequence>
<reference evidence="1" key="1">
    <citation type="journal article" date="2020" name="Nature">
        <title>Giant virus diversity and host interactions through global metagenomics.</title>
        <authorList>
            <person name="Schulz F."/>
            <person name="Roux S."/>
            <person name="Paez-Espino D."/>
            <person name="Jungbluth S."/>
            <person name="Walsh D.A."/>
            <person name="Denef V.J."/>
            <person name="McMahon K.D."/>
            <person name="Konstantinidis K.T."/>
            <person name="Eloe-Fadrosh E.A."/>
            <person name="Kyrpides N.C."/>
            <person name="Woyke T."/>
        </authorList>
    </citation>
    <scope>NUCLEOTIDE SEQUENCE</scope>
    <source>
        <strain evidence="1">GVMAG-S-ERX555931-87</strain>
    </source>
</reference>
<protein>
    <submittedName>
        <fullName evidence="1">Uncharacterized protein</fullName>
    </submittedName>
</protein>
<proteinExistence type="predicted"/>
<name>A0A6C0FB57_9ZZZZ</name>
<dbReference type="AlphaFoldDB" id="A0A6C0FB57"/>
<evidence type="ECO:0000313" key="1">
    <source>
        <dbReference type="EMBL" id="QHT36405.1"/>
    </source>
</evidence>
<dbReference type="EMBL" id="MN738742">
    <property type="protein sequence ID" value="QHT36405.1"/>
    <property type="molecule type" value="Genomic_DNA"/>
</dbReference>
<organism evidence="1">
    <name type="scientific">viral metagenome</name>
    <dbReference type="NCBI Taxonomy" id="1070528"/>
    <lineage>
        <taxon>unclassified sequences</taxon>
        <taxon>metagenomes</taxon>
        <taxon>organismal metagenomes</taxon>
    </lineage>
</organism>